<evidence type="ECO:0000313" key="2">
    <source>
        <dbReference type="EMBL" id="MDG3013755.1"/>
    </source>
</evidence>
<dbReference type="InterPro" id="IPR039248">
    <property type="entry name" value="Ptase_RsbX"/>
</dbReference>
<dbReference type="Gene3D" id="3.60.40.10">
    <property type="entry name" value="PPM-type phosphatase domain"/>
    <property type="match status" value="1"/>
</dbReference>
<comment type="caution">
    <text evidence="2">The sequence shown here is derived from an EMBL/GenBank/DDBJ whole genome shotgun (WGS) entry which is preliminary data.</text>
</comment>
<dbReference type="PANTHER" id="PTHR35801:SF1">
    <property type="entry name" value="PHOSPHOSERINE PHOSPHATASE RSBX"/>
    <property type="match status" value="1"/>
</dbReference>
<dbReference type="Proteomes" id="UP001152755">
    <property type="component" value="Unassembled WGS sequence"/>
</dbReference>
<sequence length="209" mass="21435">MRDCGRLGDIEWAVVTEPLSGQPVSGDHWVVRDVGAGGVLVAVADGLGHGPEAAGAAWLVDDVLSRNGDESPDRLLAHCHRALSGSRGAAVSVARLEPGVRHVRCAGVGNVCAGVIGAQPDGTGWLASPPADAGIVGDHLPATIRTHTLAMRVGDLFVMATDGVAAGLPDHTRLGLPIDEIACALFDAAARTDRDDALVLVCRIRGASR</sequence>
<dbReference type="Pfam" id="PF07228">
    <property type="entry name" value="SpoIIE"/>
    <property type="match status" value="1"/>
</dbReference>
<evidence type="ECO:0000313" key="3">
    <source>
        <dbReference type="Proteomes" id="UP001152755"/>
    </source>
</evidence>
<dbReference type="SUPFAM" id="SSF81606">
    <property type="entry name" value="PP2C-like"/>
    <property type="match status" value="1"/>
</dbReference>
<dbReference type="AlphaFoldDB" id="A0A9X4LWR1"/>
<dbReference type="PANTHER" id="PTHR35801">
    <property type="entry name" value="PHOSPHOSERINE PHOSPHATASE RSBX"/>
    <property type="match status" value="1"/>
</dbReference>
<accession>A0A9X4LWR1</accession>
<gene>
    <name evidence="2" type="ORF">NVS88_04190</name>
</gene>
<proteinExistence type="predicted"/>
<organism evidence="2 3">
    <name type="scientific">Speluncibacter jeojiensis</name>
    <dbReference type="NCBI Taxonomy" id="2710754"/>
    <lineage>
        <taxon>Bacteria</taxon>
        <taxon>Bacillati</taxon>
        <taxon>Actinomycetota</taxon>
        <taxon>Actinomycetes</taxon>
        <taxon>Mycobacteriales</taxon>
        <taxon>Speluncibacteraceae</taxon>
        <taxon>Speluncibacter</taxon>
    </lineage>
</organism>
<dbReference type="InterPro" id="IPR036457">
    <property type="entry name" value="PPM-type-like_dom_sf"/>
</dbReference>
<reference evidence="2" key="1">
    <citation type="submission" date="2022-08" db="EMBL/GenBank/DDBJ databases">
        <title>Genome analysis of Corynebacteriales strain.</title>
        <authorList>
            <person name="Lee S.D."/>
        </authorList>
    </citation>
    <scope>NUCLEOTIDE SEQUENCE</scope>
    <source>
        <strain evidence="2">D3-21</strain>
    </source>
</reference>
<feature type="domain" description="PPM-type phosphatase" evidence="1">
    <location>
        <begin position="9"/>
        <end position="204"/>
    </location>
</feature>
<dbReference type="EMBL" id="JANRHA010000002">
    <property type="protein sequence ID" value="MDG3013755.1"/>
    <property type="molecule type" value="Genomic_DNA"/>
</dbReference>
<keyword evidence="3" id="KW-1185">Reference proteome</keyword>
<protein>
    <submittedName>
        <fullName evidence="2">Serine/threonine-protein phosphatase</fullName>
    </submittedName>
</protein>
<dbReference type="RefSeq" id="WP_332519267.1">
    <property type="nucleotide sequence ID" value="NZ_JANRHA010000002.1"/>
</dbReference>
<dbReference type="InterPro" id="IPR001932">
    <property type="entry name" value="PPM-type_phosphatase-like_dom"/>
</dbReference>
<name>A0A9X4LWR1_9ACTN</name>
<evidence type="ECO:0000259" key="1">
    <source>
        <dbReference type="SMART" id="SM00331"/>
    </source>
</evidence>
<dbReference type="SMART" id="SM00331">
    <property type="entry name" value="PP2C_SIG"/>
    <property type="match status" value="1"/>
</dbReference>